<dbReference type="PANTHER" id="PTHR46615">
    <property type="entry name" value="ARYLSULFATASE K"/>
    <property type="match status" value="1"/>
</dbReference>
<evidence type="ECO:0000256" key="2">
    <source>
        <dbReference type="ARBA" id="ARBA00022801"/>
    </source>
</evidence>
<dbReference type="InterPro" id="IPR051849">
    <property type="entry name" value="GAG-degrading_sulfatase"/>
</dbReference>
<dbReference type="Pfam" id="PF00884">
    <property type="entry name" value="Sulfatase"/>
    <property type="match status" value="1"/>
</dbReference>
<gene>
    <name evidence="4" type="ORF">METZ01_LOCUS376973</name>
</gene>
<accession>A0A382TPW9</accession>
<dbReference type="PANTHER" id="PTHR46615:SF1">
    <property type="entry name" value="ARYLSULFATASE K"/>
    <property type="match status" value="1"/>
</dbReference>
<dbReference type="AlphaFoldDB" id="A0A382TPW9"/>
<dbReference type="GO" id="GO:0004065">
    <property type="term" value="F:arylsulfatase activity"/>
    <property type="evidence" value="ECO:0007669"/>
    <property type="project" value="TreeGrafter"/>
</dbReference>
<organism evidence="4">
    <name type="scientific">marine metagenome</name>
    <dbReference type="NCBI Taxonomy" id="408172"/>
    <lineage>
        <taxon>unclassified sequences</taxon>
        <taxon>metagenomes</taxon>
        <taxon>ecological metagenomes</taxon>
    </lineage>
</organism>
<sequence>MPTRPNILFLLSDEHSHRFLSARSATDGGEPCRTPTLDSLIGRGAHFSTAYCQMPLCTPSRIAMLCGRHAHRSGAWNNNSILPPELPTFASHLGDAGYATCTVGKMH</sequence>
<evidence type="ECO:0000259" key="3">
    <source>
        <dbReference type="Pfam" id="PF00884"/>
    </source>
</evidence>
<evidence type="ECO:0000256" key="1">
    <source>
        <dbReference type="ARBA" id="ARBA00008779"/>
    </source>
</evidence>
<dbReference type="GO" id="GO:0015024">
    <property type="term" value="F:glucuronate-2-sulfatase activity"/>
    <property type="evidence" value="ECO:0007669"/>
    <property type="project" value="TreeGrafter"/>
</dbReference>
<name>A0A382TPW9_9ZZZZ</name>
<dbReference type="Gene3D" id="3.40.720.10">
    <property type="entry name" value="Alkaline Phosphatase, subunit A"/>
    <property type="match status" value="1"/>
</dbReference>
<evidence type="ECO:0000313" key="4">
    <source>
        <dbReference type="EMBL" id="SVD24119.1"/>
    </source>
</evidence>
<protein>
    <recommendedName>
        <fullName evidence="3">Sulfatase N-terminal domain-containing protein</fullName>
    </recommendedName>
</protein>
<proteinExistence type="inferred from homology"/>
<keyword evidence="2" id="KW-0378">Hydrolase</keyword>
<feature type="non-terminal residue" evidence="4">
    <location>
        <position position="107"/>
    </location>
</feature>
<dbReference type="InterPro" id="IPR017850">
    <property type="entry name" value="Alkaline_phosphatase_core_sf"/>
</dbReference>
<feature type="domain" description="Sulfatase N-terminal" evidence="3">
    <location>
        <begin position="5"/>
        <end position="107"/>
    </location>
</feature>
<dbReference type="SUPFAM" id="SSF53649">
    <property type="entry name" value="Alkaline phosphatase-like"/>
    <property type="match status" value="1"/>
</dbReference>
<dbReference type="PROSITE" id="PS00149">
    <property type="entry name" value="SULFATASE_2"/>
    <property type="match status" value="1"/>
</dbReference>
<dbReference type="InterPro" id="IPR024607">
    <property type="entry name" value="Sulfatase_CS"/>
</dbReference>
<dbReference type="EMBL" id="UINC01138273">
    <property type="protein sequence ID" value="SVD24119.1"/>
    <property type="molecule type" value="Genomic_DNA"/>
</dbReference>
<reference evidence="4" key="1">
    <citation type="submission" date="2018-05" db="EMBL/GenBank/DDBJ databases">
        <authorList>
            <person name="Lanie J.A."/>
            <person name="Ng W.-L."/>
            <person name="Kazmierczak K.M."/>
            <person name="Andrzejewski T.M."/>
            <person name="Davidsen T.M."/>
            <person name="Wayne K.J."/>
            <person name="Tettelin H."/>
            <person name="Glass J.I."/>
            <person name="Rusch D."/>
            <person name="Podicherti R."/>
            <person name="Tsui H.-C.T."/>
            <person name="Winkler M.E."/>
        </authorList>
    </citation>
    <scope>NUCLEOTIDE SEQUENCE</scope>
</reference>
<dbReference type="InterPro" id="IPR000917">
    <property type="entry name" value="Sulfatase_N"/>
</dbReference>
<comment type="similarity">
    <text evidence="1">Belongs to the sulfatase family.</text>
</comment>